<evidence type="ECO:0000256" key="2">
    <source>
        <dbReference type="ARBA" id="ARBA00023043"/>
    </source>
</evidence>
<proteinExistence type="predicted"/>
<dbReference type="AlphaFoldDB" id="A0A3L8PYJ9"/>
<keyword evidence="5" id="KW-1185">Reference proteome</keyword>
<dbReference type="PANTHER" id="PTHR24201">
    <property type="entry name" value="ANK_REP_REGION DOMAIN-CONTAINING PROTEIN"/>
    <property type="match status" value="1"/>
</dbReference>
<feature type="repeat" description="ANK" evidence="3">
    <location>
        <begin position="156"/>
        <end position="188"/>
    </location>
</feature>
<feature type="repeat" description="ANK" evidence="3">
    <location>
        <begin position="124"/>
        <end position="156"/>
    </location>
</feature>
<sequence>MSKAEYIPLTTPESSWTVQLQSEVDSVSCDAGIESGTRHYVRIGNQSYLVLYNKYEEQFRVKKVQPEGISRREQAKSFFDKREAIIERCLNHTLKLNYLVKKGHNDVLIKYLLQGVLPNFIRSSGHAAMHTAAKFGNTEAVFLLNEHGGDVNIHGAGGTPLHIAAERGLTGTMEALISCGAQLDIQNAGWTPVYRAANAGRVIAVKLLARHGADLNACESAGWTPLTAASSHGFLETVKVLVEHGVNLELRNSDGFRALDIAIYHRLSKVVIELIKNDISLHEMSGIDPAKNYQQLIEERFANNASVKKALKAVEVRTHQKIKDGLTLHCEDKQFA</sequence>
<dbReference type="PROSITE" id="PS50088">
    <property type="entry name" value="ANK_REPEAT"/>
    <property type="match status" value="4"/>
</dbReference>
<dbReference type="PRINTS" id="PR01415">
    <property type="entry name" value="ANKYRIN"/>
</dbReference>
<dbReference type="InterPro" id="IPR050776">
    <property type="entry name" value="Ank_Repeat/CDKN_Inhibitor"/>
</dbReference>
<protein>
    <submittedName>
        <fullName evidence="4">Ankyrin repeat domain-containing protein</fullName>
    </submittedName>
</protein>
<gene>
    <name evidence="4" type="ORF">D5018_11375</name>
</gene>
<comment type="caution">
    <text evidence="4">The sequence shown here is derived from an EMBL/GenBank/DDBJ whole genome shotgun (WGS) entry which is preliminary data.</text>
</comment>
<dbReference type="InterPro" id="IPR002110">
    <property type="entry name" value="Ankyrin_rpt"/>
</dbReference>
<dbReference type="PROSITE" id="PS50297">
    <property type="entry name" value="ANK_REP_REGION"/>
    <property type="match status" value="4"/>
</dbReference>
<dbReference type="InterPro" id="IPR036770">
    <property type="entry name" value="Ankyrin_rpt-contain_sf"/>
</dbReference>
<dbReference type="SUPFAM" id="SSF48403">
    <property type="entry name" value="Ankyrin repeat"/>
    <property type="match status" value="1"/>
</dbReference>
<reference evidence="4 5" key="1">
    <citation type="submission" date="2018-09" db="EMBL/GenBank/DDBJ databases">
        <title>Phylogeny of the Shewanellaceae, and recommendation for two new genera, Pseudoshewanella and Parashewanella.</title>
        <authorList>
            <person name="Wang G."/>
        </authorList>
    </citation>
    <scope>NUCLEOTIDE SEQUENCE [LARGE SCALE GENOMIC DNA]</scope>
    <source>
        <strain evidence="4 5">C51</strain>
    </source>
</reference>
<dbReference type="Pfam" id="PF12796">
    <property type="entry name" value="Ank_2"/>
    <property type="match status" value="1"/>
</dbReference>
<dbReference type="EMBL" id="QZEI01000031">
    <property type="protein sequence ID" value="RLV59548.1"/>
    <property type="molecule type" value="Genomic_DNA"/>
</dbReference>
<keyword evidence="1" id="KW-0677">Repeat</keyword>
<organism evidence="4 5">
    <name type="scientific">Parashewanella curva</name>
    <dbReference type="NCBI Taxonomy" id="2338552"/>
    <lineage>
        <taxon>Bacteria</taxon>
        <taxon>Pseudomonadati</taxon>
        <taxon>Pseudomonadota</taxon>
        <taxon>Gammaproteobacteria</taxon>
        <taxon>Alteromonadales</taxon>
        <taxon>Shewanellaceae</taxon>
        <taxon>Parashewanella</taxon>
    </lineage>
</organism>
<feature type="repeat" description="ANK" evidence="3">
    <location>
        <begin position="188"/>
        <end position="220"/>
    </location>
</feature>
<dbReference type="OrthoDB" id="5787340at2"/>
<dbReference type="PANTHER" id="PTHR24201:SF16">
    <property type="entry name" value="ANKYRIN-1-LIKE-RELATED"/>
    <property type="match status" value="1"/>
</dbReference>
<name>A0A3L8PYJ9_9GAMM</name>
<dbReference type="SMART" id="SM00248">
    <property type="entry name" value="ANK"/>
    <property type="match status" value="5"/>
</dbReference>
<accession>A0A3L8PYJ9</accession>
<dbReference type="Proteomes" id="UP000281474">
    <property type="component" value="Unassembled WGS sequence"/>
</dbReference>
<dbReference type="RefSeq" id="WP_121839127.1">
    <property type="nucleotide sequence ID" value="NZ_ML014780.1"/>
</dbReference>
<keyword evidence="2 3" id="KW-0040">ANK repeat</keyword>
<dbReference type="Pfam" id="PF00023">
    <property type="entry name" value="Ank"/>
    <property type="match status" value="2"/>
</dbReference>
<evidence type="ECO:0000313" key="5">
    <source>
        <dbReference type="Proteomes" id="UP000281474"/>
    </source>
</evidence>
<evidence type="ECO:0000313" key="4">
    <source>
        <dbReference type="EMBL" id="RLV59548.1"/>
    </source>
</evidence>
<evidence type="ECO:0000256" key="1">
    <source>
        <dbReference type="ARBA" id="ARBA00022737"/>
    </source>
</evidence>
<dbReference type="Gene3D" id="1.25.40.20">
    <property type="entry name" value="Ankyrin repeat-containing domain"/>
    <property type="match status" value="2"/>
</dbReference>
<evidence type="ECO:0000256" key="3">
    <source>
        <dbReference type="PROSITE-ProRule" id="PRU00023"/>
    </source>
</evidence>
<feature type="repeat" description="ANK" evidence="3">
    <location>
        <begin position="221"/>
        <end position="253"/>
    </location>
</feature>